<name>A0A9P6H746_9AGAM</name>
<gene>
    <name evidence="1" type="ORF">BJ322DRAFT_1024425</name>
</gene>
<dbReference type="Proteomes" id="UP000736335">
    <property type="component" value="Unassembled WGS sequence"/>
</dbReference>
<comment type="caution">
    <text evidence="1">The sequence shown here is derived from an EMBL/GenBank/DDBJ whole genome shotgun (WGS) entry which is preliminary data.</text>
</comment>
<reference evidence="1" key="2">
    <citation type="submission" date="2020-11" db="EMBL/GenBank/DDBJ databases">
        <authorList>
            <consortium name="DOE Joint Genome Institute"/>
            <person name="Kuo A."/>
            <person name="Miyauchi S."/>
            <person name="Kiss E."/>
            <person name="Drula E."/>
            <person name="Kohler A."/>
            <person name="Sanchez-Garcia M."/>
            <person name="Andreopoulos B."/>
            <person name="Barry K.W."/>
            <person name="Bonito G."/>
            <person name="Buee M."/>
            <person name="Carver A."/>
            <person name="Chen C."/>
            <person name="Cichocki N."/>
            <person name="Clum A."/>
            <person name="Culley D."/>
            <person name="Crous P.W."/>
            <person name="Fauchery L."/>
            <person name="Girlanda M."/>
            <person name="Hayes R."/>
            <person name="Keri Z."/>
            <person name="Labutti K."/>
            <person name="Lipzen A."/>
            <person name="Lombard V."/>
            <person name="Magnuson J."/>
            <person name="Maillard F."/>
            <person name="Morin E."/>
            <person name="Murat C."/>
            <person name="Nolan M."/>
            <person name="Ohm R."/>
            <person name="Pangilinan J."/>
            <person name="Pereira M."/>
            <person name="Perotto S."/>
            <person name="Peter M."/>
            <person name="Riley R."/>
            <person name="Sitrit Y."/>
            <person name="Stielow B."/>
            <person name="Szollosi G."/>
            <person name="Zifcakova L."/>
            <person name="Stursova M."/>
            <person name="Spatafora J.W."/>
            <person name="Tedersoo L."/>
            <person name="Vaario L.-M."/>
            <person name="Yamada A."/>
            <person name="Yan M."/>
            <person name="Wang P."/>
            <person name="Xu J."/>
            <person name="Bruns T."/>
            <person name="Baldrian P."/>
            <person name="Vilgalys R."/>
            <person name="Henrissat B."/>
            <person name="Grigoriev I.V."/>
            <person name="Hibbett D."/>
            <person name="Nagy L.G."/>
            <person name="Martin F.M."/>
        </authorList>
    </citation>
    <scope>NUCLEOTIDE SEQUENCE</scope>
    <source>
        <strain evidence="1">UH-Tt-Lm1</strain>
    </source>
</reference>
<protein>
    <submittedName>
        <fullName evidence="1">Uncharacterized protein</fullName>
    </submittedName>
</protein>
<keyword evidence="2" id="KW-1185">Reference proteome</keyword>
<organism evidence="1 2">
    <name type="scientific">Thelephora terrestris</name>
    <dbReference type="NCBI Taxonomy" id="56493"/>
    <lineage>
        <taxon>Eukaryota</taxon>
        <taxon>Fungi</taxon>
        <taxon>Dikarya</taxon>
        <taxon>Basidiomycota</taxon>
        <taxon>Agaricomycotina</taxon>
        <taxon>Agaricomycetes</taxon>
        <taxon>Thelephorales</taxon>
        <taxon>Thelephoraceae</taxon>
        <taxon>Thelephora</taxon>
    </lineage>
</organism>
<dbReference type="AlphaFoldDB" id="A0A9P6H746"/>
<evidence type="ECO:0000313" key="1">
    <source>
        <dbReference type="EMBL" id="KAF9779556.1"/>
    </source>
</evidence>
<proteinExistence type="predicted"/>
<reference evidence="1" key="1">
    <citation type="journal article" date="2020" name="Nat. Commun.">
        <title>Large-scale genome sequencing of mycorrhizal fungi provides insights into the early evolution of symbiotic traits.</title>
        <authorList>
            <person name="Miyauchi S."/>
            <person name="Kiss E."/>
            <person name="Kuo A."/>
            <person name="Drula E."/>
            <person name="Kohler A."/>
            <person name="Sanchez-Garcia M."/>
            <person name="Morin E."/>
            <person name="Andreopoulos B."/>
            <person name="Barry K.W."/>
            <person name="Bonito G."/>
            <person name="Buee M."/>
            <person name="Carver A."/>
            <person name="Chen C."/>
            <person name="Cichocki N."/>
            <person name="Clum A."/>
            <person name="Culley D."/>
            <person name="Crous P.W."/>
            <person name="Fauchery L."/>
            <person name="Girlanda M."/>
            <person name="Hayes R.D."/>
            <person name="Keri Z."/>
            <person name="LaButti K."/>
            <person name="Lipzen A."/>
            <person name="Lombard V."/>
            <person name="Magnuson J."/>
            <person name="Maillard F."/>
            <person name="Murat C."/>
            <person name="Nolan M."/>
            <person name="Ohm R.A."/>
            <person name="Pangilinan J."/>
            <person name="Pereira M.F."/>
            <person name="Perotto S."/>
            <person name="Peter M."/>
            <person name="Pfister S."/>
            <person name="Riley R."/>
            <person name="Sitrit Y."/>
            <person name="Stielow J.B."/>
            <person name="Szollosi G."/>
            <person name="Zifcakova L."/>
            <person name="Stursova M."/>
            <person name="Spatafora J.W."/>
            <person name="Tedersoo L."/>
            <person name="Vaario L.M."/>
            <person name="Yamada A."/>
            <person name="Yan M."/>
            <person name="Wang P."/>
            <person name="Xu J."/>
            <person name="Bruns T."/>
            <person name="Baldrian P."/>
            <person name="Vilgalys R."/>
            <person name="Dunand C."/>
            <person name="Henrissat B."/>
            <person name="Grigoriev I.V."/>
            <person name="Hibbett D."/>
            <person name="Nagy L.G."/>
            <person name="Martin F.M."/>
        </authorList>
    </citation>
    <scope>NUCLEOTIDE SEQUENCE</scope>
    <source>
        <strain evidence="1">UH-Tt-Lm1</strain>
    </source>
</reference>
<accession>A0A9P6H746</accession>
<evidence type="ECO:0000313" key="2">
    <source>
        <dbReference type="Proteomes" id="UP000736335"/>
    </source>
</evidence>
<dbReference type="EMBL" id="WIUZ02000019">
    <property type="protein sequence ID" value="KAF9779556.1"/>
    <property type="molecule type" value="Genomic_DNA"/>
</dbReference>
<sequence length="242" mass="27029">MSSSRPPLQGLVDNVNGELGGGETLSVKITPTIASTWRRARHSTPVDWADLFKEITIRANNVGLSSIPPEAIMIYVANLKMWPLTVPRPGSLDAHCILEFDEKTRELEKICRVVTPADILSTLDPTKHTRLEWTRLMTDCIYGWINKRSYANPFSRVWSNLDTALSELATVAISTKRKELTIVLTSTRARTLLTCVGLPRREEAQLFNTPYVLSYMYTASRATSIEPGIAPGKWRVVWVSGG</sequence>